<name>A0A7C3WK92_9BACT</name>
<dbReference type="Pfam" id="PF08241">
    <property type="entry name" value="Methyltransf_11"/>
    <property type="match status" value="1"/>
</dbReference>
<comment type="caution">
    <text evidence="2">The sequence shown here is derived from an EMBL/GenBank/DDBJ whole genome shotgun (WGS) entry which is preliminary data.</text>
</comment>
<dbReference type="SUPFAM" id="SSF53335">
    <property type="entry name" value="S-adenosyl-L-methionine-dependent methyltransferases"/>
    <property type="match status" value="1"/>
</dbReference>
<dbReference type="CDD" id="cd02440">
    <property type="entry name" value="AdoMet_MTases"/>
    <property type="match status" value="1"/>
</dbReference>
<proteinExistence type="predicted"/>
<sequence length="212" mass="23968">MKYKVNPSYMEKLYSFYSPFYDHIFGHLLAPGRRQAFKYLSPRQGQKILEIGVGPGSTLEFYPPRTELVGIDISAAMIAKAREKAAKLNSGSTFKFYVMDAANLDFPDNHFDAIMSAYVITTVHDPHRVCREIRRVVKPGGQIIVVNHTRGQNGNYWNKLEDLLAPLFIRIGFTTDLDVIQVMKDAGIEVKHAIRCNLMNTGRIIIGTKTES</sequence>
<dbReference type="AlphaFoldDB" id="A0A7C3WK92"/>
<dbReference type="InterPro" id="IPR013216">
    <property type="entry name" value="Methyltransf_11"/>
</dbReference>
<keyword evidence="2" id="KW-0808">Transferase</keyword>
<evidence type="ECO:0000259" key="1">
    <source>
        <dbReference type="Pfam" id="PF08241"/>
    </source>
</evidence>
<accession>A0A7C3WK92</accession>
<feature type="domain" description="Methyltransferase type 11" evidence="1">
    <location>
        <begin position="49"/>
        <end position="145"/>
    </location>
</feature>
<dbReference type="GO" id="GO:0032259">
    <property type="term" value="P:methylation"/>
    <property type="evidence" value="ECO:0007669"/>
    <property type="project" value="UniProtKB-KW"/>
</dbReference>
<dbReference type="Gene3D" id="3.40.50.150">
    <property type="entry name" value="Vaccinia Virus protein VP39"/>
    <property type="match status" value="1"/>
</dbReference>
<organism evidence="2">
    <name type="scientific">Desulfobacca acetoxidans</name>
    <dbReference type="NCBI Taxonomy" id="60893"/>
    <lineage>
        <taxon>Bacteria</taxon>
        <taxon>Pseudomonadati</taxon>
        <taxon>Thermodesulfobacteriota</taxon>
        <taxon>Desulfobaccia</taxon>
        <taxon>Desulfobaccales</taxon>
        <taxon>Desulfobaccaceae</taxon>
        <taxon>Desulfobacca</taxon>
    </lineage>
</organism>
<dbReference type="GO" id="GO:0008757">
    <property type="term" value="F:S-adenosylmethionine-dependent methyltransferase activity"/>
    <property type="evidence" value="ECO:0007669"/>
    <property type="project" value="InterPro"/>
</dbReference>
<protein>
    <submittedName>
        <fullName evidence="2">Methyltransferase domain-containing protein</fullName>
    </submittedName>
</protein>
<dbReference type="InterPro" id="IPR029063">
    <property type="entry name" value="SAM-dependent_MTases_sf"/>
</dbReference>
<reference evidence="2" key="1">
    <citation type="journal article" date="2020" name="mSystems">
        <title>Genome- and Community-Level Interaction Insights into Carbon Utilization and Element Cycling Functions of Hydrothermarchaeota in Hydrothermal Sediment.</title>
        <authorList>
            <person name="Zhou Z."/>
            <person name="Liu Y."/>
            <person name="Xu W."/>
            <person name="Pan J."/>
            <person name="Luo Z.H."/>
            <person name="Li M."/>
        </authorList>
    </citation>
    <scope>NUCLEOTIDE SEQUENCE [LARGE SCALE GENOMIC DNA]</scope>
    <source>
        <strain evidence="2">SpSt-776</strain>
    </source>
</reference>
<dbReference type="EMBL" id="DTHB01000007">
    <property type="protein sequence ID" value="HGB13693.1"/>
    <property type="molecule type" value="Genomic_DNA"/>
</dbReference>
<dbReference type="PANTHER" id="PTHR45036">
    <property type="entry name" value="METHYLTRANSFERASE LIKE 7B"/>
    <property type="match status" value="1"/>
</dbReference>
<dbReference type="InterPro" id="IPR052356">
    <property type="entry name" value="Thiol_S-MT"/>
</dbReference>
<dbReference type="PANTHER" id="PTHR45036:SF1">
    <property type="entry name" value="METHYLTRANSFERASE LIKE 7A"/>
    <property type="match status" value="1"/>
</dbReference>
<evidence type="ECO:0000313" key="2">
    <source>
        <dbReference type="EMBL" id="HGB13693.1"/>
    </source>
</evidence>
<keyword evidence="2" id="KW-0489">Methyltransferase</keyword>
<gene>
    <name evidence="2" type="ORF">ENV62_00400</name>
</gene>